<dbReference type="PROSITE" id="PS50118">
    <property type="entry name" value="HMG_BOX_2"/>
    <property type="match status" value="1"/>
</dbReference>
<dbReference type="GO" id="GO:0000978">
    <property type="term" value="F:RNA polymerase II cis-regulatory region sequence-specific DNA binding"/>
    <property type="evidence" value="ECO:0007669"/>
    <property type="project" value="TreeGrafter"/>
</dbReference>
<proteinExistence type="predicted"/>
<dbReference type="InterPro" id="IPR036910">
    <property type="entry name" value="HMG_box_dom_sf"/>
</dbReference>
<dbReference type="Pfam" id="PF00505">
    <property type="entry name" value="HMG_box"/>
    <property type="match status" value="1"/>
</dbReference>
<keyword evidence="7" id="KW-1185">Reference proteome</keyword>
<dbReference type="SMART" id="SM00398">
    <property type="entry name" value="HMG"/>
    <property type="match status" value="1"/>
</dbReference>
<feature type="domain" description="HMG box" evidence="5">
    <location>
        <begin position="1"/>
        <end position="65"/>
    </location>
</feature>
<dbReference type="PANTHER" id="PTHR10270:SF161">
    <property type="entry name" value="SEX-DETERMINING REGION Y PROTEIN"/>
    <property type="match status" value="1"/>
</dbReference>
<evidence type="ECO:0000256" key="3">
    <source>
        <dbReference type="PROSITE-ProRule" id="PRU00267"/>
    </source>
</evidence>
<feature type="region of interest" description="Disordered" evidence="4">
    <location>
        <begin position="60"/>
        <end position="92"/>
    </location>
</feature>
<keyword evidence="1 3" id="KW-0238">DNA-binding</keyword>
<gene>
    <name evidence="6" type="ORF">BCR43DRAFT_497749</name>
</gene>
<dbReference type="PANTHER" id="PTHR10270">
    <property type="entry name" value="SOX TRANSCRIPTION FACTOR"/>
    <property type="match status" value="1"/>
</dbReference>
<comment type="caution">
    <text evidence="6">The sequence shown here is derived from an EMBL/GenBank/DDBJ whole genome shotgun (WGS) entry which is preliminary data.</text>
</comment>
<dbReference type="Proteomes" id="UP000242180">
    <property type="component" value="Unassembled WGS sequence"/>
</dbReference>
<dbReference type="STRING" id="13706.A0A1X2H2X6"/>
<dbReference type="SUPFAM" id="SSF47095">
    <property type="entry name" value="HMG-box"/>
    <property type="match status" value="1"/>
</dbReference>
<dbReference type="GO" id="GO:0001228">
    <property type="term" value="F:DNA-binding transcription activator activity, RNA polymerase II-specific"/>
    <property type="evidence" value="ECO:0007669"/>
    <property type="project" value="TreeGrafter"/>
</dbReference>
<name>A0A1X2H2X6_SYNRA</name>
<evidence type="ECO:0000313" key="6">
    <source>
        <dbReference type="EMBL" id="ORY92076.1"/>
    </source>
</evidence>
<dbReference type="AlphaFoldDB" id="A0A1X2H2X6"/>
<dbReference type="InParanoid" id="A0A1X2H2X6"/>
<evidence type="ECO:0000313" key="7">
    <source>
        <dbReference type="Proteomes" id="UP000242180"/>
    </source>
</evidence>
<evidence type="ECO:0000256" key="1">
    <source>
        <dbReference type="ARBA" id="ARBA00023125"/>
    </source>
</evidence>
<dbReference type="OrthoDB" id="6247875at2759"/>
<dbReference type="GO" id="GO:0005634">
    <property type="term" value="C:nucleus"/>
    <property type="evidence" value="ECO:0007669"/>
    <property type="project" value="UniProtKB-UniRule"/>
</dbReference>
<accession>A0A1X2H2X6</accession>
<dbReference type="InterPro" id="IPR050140">
    <property type="entry name" value="SRY-related_HMG-box_TF-like"/>
</dbReference>
<organism evidence="6 7">
    <name type="scientific">Syncephalastrum racemosum</name>
    <name type="common">Filamentous fungus</name>
    <dbReference type="NCBI Taxonomy" id="13706"/>
    <lineage>
        <taxon>Eukaryota</taxon>
        <taxon>Fungi</taxon>
        <taxon>Fungi incertae sedis</taxon>
        <taxon>Mucoromycota</taxon>
        <taxon>Mucoromycotina</taxon>
        <taxon>Mucoromycetes</taxon>
        <taxon>Mucorales</taxon>
        <taxon>Syncephalastraceae</taxon>
        <taxon>Syncephalastrum</taxon>
    </lineage>
</organism>
<reference evidence="6 7" key="1">
    <citation type="submission" date="2016-07" db="EMBL/GenBank/DDBJ databases">
        <title>Pervasive Adenine N6-methylation of Active Genes in Fungi.</title>
        <authorList>
            <consortium name="DOE Joint Genome Institute"/>
            <person name="Mondo S.J."/>
            <person name="Dannebaum R.O."/>
            <person name="Kuo R.C."/>
            <person name="Labutti K."/>
            <person name="Haridas S."/>
            <person name="Kuo A."/>
            <person name="Salamov A."/>
            <person name="Ahrendt S.R."/>
            <person name="Lipzen A."/>
            <person name="Sullivan W."/>
            <person name="Andreopoulos W.B."/>
            <person name="Clum A."/>
            <person name="Lindquist E."/>
            <person name="Daum C."/>
            <person name="Ramamoorthy G.K."/>
            <person name="Gryganskyi A."/>
            <person name="Culley D."/>
            <person name="Magnuson J.K."/>
            <person name="James T.Y."/>
            <person name="O'Malley M.A."/>
            <person name="Stajich J.E."/>
            <person name="Spatafora J.W."/>
            <person name="Visel A."/>
            <person name="Grigoriev I.V."/>
        </authorList>
    </citation>
    <scope>NUCLEOTIDE SEQUENCE [LARGE SCALE GENOMIC DNA]</scope>
    <source>
        <strain evidence="6 7">NRRL 2496</strain>
    </source>
</reference>
<sequence length="235" mass="26291">MNCFMTYRLEKQKEIAQKCPGANHRDISKIIANWWRKEPEDIKKQYRDIAEVNKLEHSQKYPNYKYAPKKRDKKQESRKNSKPNNPLPVRVSRSMPVSLLPSPTAPFLPCPHLGMFPSAPQPPSFLFHPAPPSQWFDPFVGADSSLAQPLPCTSTSSLGSCEGQAPLLESSFSSSTIMSASTSNSDLDELMAHDFLAPSPSLYLPQEIMPAYSLQDYLVSDVPEEVPSSKIPIPD</sequence>
<keyword evidence="2" id="KW-0804">Transcription</keyword>
<dbReference type="CDD" id="cd01389">
    <property type="entry name" value="HMG-box_ROX1-like"/>
    <property type="match status" value="1"/>
</dbReference>
<evidence type="ECO:0000256" key="2">
    <source>
        <dbReference type="ARBA" id="ARBA00023163"/>
    </source>
</evidence>
<dbReference type="GO" id="GO:0030154">
    <property type="term" value="P:cell differentiation"/>
    <property type="evidence" value="ECO:0007669"/>
    <property type="project" value="TreeGrafter"/>
</dbReference>
<evidence type="ECO:0000259" key="5">
    <source>
        <dbReference type="PROSITE" id="PS50118"/>
    </source>
</evidence>
<dbReference type="EMBL" id="MCGN01000010">
    <property type="protein sequence ID" value="ORY92076.1"/>
    <property type="molecule type" value="Genomic_DNA"/>
</dbReference>
<protein>
    <submittedName>
        <fullName evidence="6">High mobility group box domain-containing protein</fullName>
    </submittedName>
</protein>
<dbReference type="Gene3D" id="1.10.30.10">
    <property type="entry name" value="High mobility group box domain"/>
    <property type="match status" value="1"/>
</dbReference>
<feature type="DNA-binding region" description="HMG box" evidence="3">
    <location>
        <begin position="1"/>
        <end position="65"/>
    </location>
</feature>
<evidence type="ECO:0000256" key="4">
    <source>
        <dbReference type="SAM" id="MobiDB-lite"/>
    </source>
</evidence>
<keyword evidence="3" id="KW-0539">Nucleus</keyword>
<dbReference type="InterPro" id="IPR009071">
    <property type="entry name" value="HMG_box_dom"/>
</dbReference>